<keyword evidence="4" id="KW-1185">Reference proteome</keyword>
<evidence type="ECO:0000313" key="3">
    <source>
        <dbReference type="EMBL" id="VIP03083.1"/>
    </source>
</evidence>
<dbReference type="InParanoid" id="A0A6C2YPM6"/>
<dbReference type="PANTHER" id="PTHR41328:SF2">
    <property type="entry name" value="TERMINASE SMALL SUBUNIT"/>
    <property type="match status" value="1"/>
</dbReference>
<dbReference type="EMBL" id="LR586016">
    <property type="protein sequence ID" value="VIP03083.1"/>
    <property type="molecule type" value="Genomic_DNA"/>
</dbReference>
<dbReference type="KEGG" id="tim:GMBLW1_08770"/>
<dbReference type="GO" id="GO:0051276">
    <property type="term" value="P:chromosome organization"/>
    <property type="evidence" value="ECO:0007669"/>
    <property type="project" value="InterPro"/>
</dbReference>
<evidence type="ECO:0000256" key="1">
    <source>
        <dbReference type="ARBA" id="ARBA00022612"/>
    </source>
</evidence>
<dbReference type="InterPro" id="IPR038713">
    <property type="entry name" value="Terminase_Gp1_N_sf"/>
</dbReference>
<reference evidence="3" key="1">
    <citation type="submission" date="2019-04" db="EMBL/GenBank/DDBJ databases">
        <authorList>
            <consortium name="Science for Life Laboratories"/>
        </authorList>
    </citation>
    <scope>NUCLEOTIDE SEQUENCE</scope>
    <source>
        <strain evidence="3">MBLW1</strain>
    </source>
</reference>
<evidence type="ECO:0008006" key="5">
    <source>
        <dbReference type="Google" id="ProtNLM"/>
    </source>
</evidence>
<proteinExistence type="predicted"/>
<dbReference type="Pfam" id="PF03592">
    <property type="entry name" value="Terminase_2"/>
    <property type="match status" value="1"/>
</dbReference>
<dbReference type="Gene3D" id="1.10.10.1400">
    <property type="entry name" value="Terminase, small subunit, N-terminal DNA-binding domain, HTH motif"/>
    <property type="match status" value="1"/>
</dbReference>
<evidence type="ECO:0000313" key="4">
    <source>
        <dbReference type="Proteomes" id="UP000464378"/>
    </source>
</evidence>
<name>A0A6C2YPM6_9BACT</name>
<dbReference type="AlphaFoldDB" id="A0A6C2YPM6"/>
<gene>
    <name evidence="3" type="ORF">GMBLW1_08770</name>
</gene>
<dbReference type="InterPro" id="IPR005335">
    <property type="entry name" value="Terminase_ssu"/>
</dbReference>
<protein>
    <recommendedName>
        <fullName evidence="5">Terminase small subunit</fullName>
    </recommendedName>
</protein>
<evidence type="ECO:0000256" key="2">
    <source>
        <dbReference type="ARBA" id="ARBA00023219"/>
    </source>
</evidence>
<sequence>MLSPLQERFCLEYLVDLNASAAARRAGYSHRTAGQQGERLLKKVEIQNRIRELNAARSQRTEISADRVLAELGRIAFLDVRKLFTDNGTLRPLPELDEDTARAVSSVDIHEEVSEESHAIIKKIRTWDKVAALDKLARHLGLFVERLEHSGKVTIVTAEDLTDEQLANIAASRGE</sequence>
<dbReference type="PANTHER" id="PTHR41328">
    <property type="entry name" value="TERMINASE SMALL SUBUNIT-RELATED"/>
    <property type="match status" value="1"/>
</dbReference>
<organism evidence="3">
    <name type="scientific">Tuwongella immobilis</name>
    <dbReference type="NCBI Taxonomy" id="692036"/>
    <lineage>
        <taxon>Bacteria</taxon>
        <taxon>Pseudomonadati</taxon>
        <taxon>Planctomycetota</taxon>
        <taxon>Planctomycetia</taxon>
        <taxon>Gemmatales</taxon>
        <taxon>Gemmataceae</taxon>
        <taxon>Tuwongella</taxon>
    </lineage>
</organism>
<keyword evidence="1" id="KW-1188">Viral release from host cell</keyword>
<dbReference type="Proteomes" id="UP000464378">
    <property type="component" value="Chromosome"/>
</dbReference>
<dbReference type="InterPro" id="IPR052404">
    <property type="entry name" value="SPP1-like_terminase"/>
</dbReference>
<keyword evidence="2" id="KW-0231">Viral genome packaging</keyword>
<dbReference type="EMBL" id="LR593887">
    <property type="protein sequence ID" value="VTS03336.1"/>
    <property type="molecule type" value="Genomic_DNA"/>
</dbReference>
<accession>A0A6C2YPM6</accession>
<dbReference type="RefSeq" id="WP_162658192.1">
    <property type="nucleotide sequence ID" value="NZ_LR593887.1"/>
</dbReference>